<keyword evidence="8 9" id="KW-0539">Nucleus</keyword>
<dbReference type="PROSITE" id="PS51667">
    <property type="entry name" value="WRC"/>
    <property type="match status" value="1"/>
</dbReference>
<dbReference type="GO" id="GO:0006351">
    <property type="term" value="P:DNA-templated transcription"/>
    <property type="evidence" value="ECO:0007669"/>
    <property type="project" value="InterPro"/>
</dbReference>
<feature type="region of interest" description="Disordered" evidence="10">
    <location>
        <begin position="292"/>
        <end position="317"/>
    </location>
</feature>
<evidence type="ECO:0000313" key="13">
    <source>
        <dbReference type="EMBL" id="CAF2133563.1"/>
    </source>
</evidence>
<keyword evidence="6" id="KW-0862">Zinc</keyword>
<name>A0A816W6U4_BRANA</name>
<dbReference type="AlphaFoldDB" id="A0A816W6U4"/>
<dbReference type="GO" id="GO:0005634">
    <property type="term" value="C:nucleus"/>
    <property type="evidence" value="ECO:0007669"/>
    <property type="project" value="UniProtKB-SubCell"/>
</dbReference>
<keyword evidence="4" id="KW-0479">Metal-binding</keyword>
<dbReference type="InterPro" id="IPR047192">
    <property type="entry name" value="Euk_RPA1_DBD_C"/>
</dbReference>
<dbReference type="SMART" id="SM00951">
    <property type="entry name" value="QLQ"/>
    <property type="match status" value="1"/>
</dbReference>
<organism evidence="13">
    <name type="scientific">Brassica napus</name>
    <name type="common">Rape</name>
    <dbReference type="NCBI Taxonomy" id="3708"/>
    <lineage>
        <taxon>Eukaryota</taxon>
        <taxon>Viridiplantae</taxon>
        <taxon>Streptophyta</taxon>
        <taxon>Embryophyta</taxon>
        <taxon>Tracheophyta</taxon>
        <taxon>Spermatophyta</taxon>
        <taxon>Magnoliopsida</taxon>
        <taxon>eudicotyledons</taxon>
        <taxon>Gunneridae</taxon>
        <taxon>Pentapetalae</taxon>
        <taxon>rosids</taxon>
        <taxon>malvids</taxon>
        <taxon>Brassicales</taxon>
        <taxon>Brassicaceae</taxon>
        <taxon>Brassiceae</taxon>
        <taxon>Brassica</taxon>
    </lineage>
</organism>
<dbReference type="Pfam" id="PF08880">
    <property type="entry name" value="QLQ"/>
    <property type="match status" value="1"/>
</dbReference>
<feature type="region of interest" description="Disordered" evidence="10">
    <location>
        <begin position="790"/>
        <end position="818"/>
    </location>
</feature>
<feature type="short sequence motif" description="Bipartite nuclear localization signal" evidence="9">
    <location>
        <begin position="228"/>
        <end position="235"/>
    </location>
</feature>
<dbReference type="InterPro" id="IPR012340">
    <property type="entry name" value="NA-bd_OB-fold"/>
</dbReference>
<dbReference type="GO" id="GO:0006355">
    <property type="term" value="P:regulation of DNA-templated transcription"/>
    <property type="evidence" value="ECO:0007669"/>
    <property type="project" value="InterPro"/>
</dbReference>
<evidence type="ECO:0000256" key="7">
    <source>
        <dbReference type="ARBA" id="ARBA00023125"/>
    </source>
</evidence>
<dbReference type="PANTHER" id="PTHR31602">
    <property type="entry name" value="GROWTH-REGULATING FACTOR 5"/>
    <property type="match status" value="1"/>
</dbReference>
<evidence type="ECO:0000256" key="8">
    <source>
        <dbReference type="ARBA" id="ARBA00023242"/>
    </source>
</evidence>
<accession>A0A816W6U4</accession>
<gene>
    <name evidence="13" type="ORF">DARMORV10_A03P65540.1</name>
</gene>
<dbReference type="InterPro" id="IPR013955">
    <property type="entry name" value="Rep_factor-A_C"/>
</dbReference>
<dbReference type="Pfam" id="PF08646">
    <property type="entry name" value="Rep_fac-A_C"/>
    <property type="match status" value="1"/>
</dbReference>
<dbReference type="Proteomes" id="UP001295469">
    <property type="component" value="Chromosome A03"/>
</dbReference>
<dbReference type="Pfam" id="PF08879">
    <property type="entry name" value="WRC"/>
    <property type="match status" value="1"/>
</dbReference>
<evidence type="ECO:0000259" key="12">
    <source>
        <dbReference type="PROSITE" id="PS51667"/>
    </source>
</evidence>
<evidence type="ECO:0000256" key="5">
    <source>
        <dbReference type="ARBA" id="ARBA00022771"/>
    </source>
</evidence>
<evidence type="ECO:0000256" key="2">
    <source>
        <dbReference type="ARBA" id="ARBA00005690"/>
    </source>
</evidence>
<feature type="compositionally biased region" description="Basic and acidic residues" evidence="10">
    <location>
        <begin position="796"/>
        <end position="818"/>
    </location>
</feature>
<comment type="similarity">
    <text evidence="3">Belongs to the GRF family.</text>
</comment>
<evidence type="ECO:0000256" key="6">
    <source>
        <dbReference type="ARBA" id="ARBA00022833"/>
    </source>
</evidence>
<feature type="short sequence motif" description="Bipartite nuclear localization signal" evidence="9">
    <location>
        <begin position="200"/>
        <end position="210"/>
    </location>
</feature>
<dbReference type="EMBL" id="HG994357">
    <property type="protein sequence ID" value="CAF2133563.1"/>
    <property type="molecule type" value="Genomic_DNA"/>
</dbReference>
<dbReference type="InterPro" id="IPR014977">
    <property type="entry name" value="WRC_dom"/>
</dbReference>
<dbReference type="Gene3D" id="2.40.50.140">
    <property type="entry name" value="Nucleic acid-binding proteins"/>
    <property type="match status" value="2"/>
</dbReference>
<feature type="compositionally biased region" description="Low complexity" evidence="10">
    <location>
        <begin position="345"/>
        <end position="356"/>
    </location>
</feature>
<dbReference type="PROSITE" id="PS51666">
    <property type="entry name" value="QLQ"/>
    <property type="match status" value="1"/>
</dbReference>
<dbReference type="GO" id="GO:0005524">
    <property type="term" value="F:ATP binding"/>
    <property type="evidence" value="ECO:0007669"/>
    <property type="project" value="InterPro"/>
</dbReference>
<dbReference type="GO" id="GO:0008270">
    <property type="term" value="F:zinc ion binding"/>
    <property type="evidence" value="ECO:0007669"/>
    <property type="project" value="UniProtKB-KW"/>
</dbReference>
<evidence type="ECO:0000256" key="3">
    <source>
        <dbReference type="ARBA" id="ARBA00008122"/>
    </source>
</evidence>
<evidence type="ECO:0000259" key="11">
    <source>
        <dbReference type="PROSITE" id="PS51666"/>
    </source>
</evidence>
<evidence type="ECO:0000256" key="10">
    <source>
        <dbReference type="SAM" id="MobiDB-lite"/>
    </source>
</evidence>
<proteinExistence type="inferred from homology"/>
<dbReference type="CDD" id="cd04476">
    <property type="entry name" value="RPA1_DBD_C"/>
    <property type="match status" value="1"/>
</dbReference>
<dbReference type="InterPro" id="IPR031137">
    <property type="entry name" value="GRF"/>
</dbReference>
<feature type="region of interest" description="Disordered" evidence="10">
    <location>
        <begin position="345"/>
        <end position="379"/>
    </location>
</feature>
<feature type="domain" description="QLQ" evidence="11">
    <location>
        <begin position="132"/>
        <end position="167"/>
    </location>
</feature>
<evidence type="ECO:0000256" key="9">
    <source>
        <dbReference type="PROSITE-ProRule" id="PRU01002"/>
    </source>
</evidence>
<dbReference type="GO" id="GO:0003677">
    <property type="term" value="F:DNA binding"/>
    <property type="evidence" value="ECO:0007669"/>
    <property type="project" value="UniProtKB-KW"/>
</dbReference>
<comment type="subcellular location">
    <subcellularLocation>
        <location evidence="1 9">Nucleus</location>
    </subcellularLocation>
</comment>
<sequence>MDIGTHVPGSVTSNVNGSPDLKEDRSGLPRSSKLAKTTSMAEDKSLSSPYAAAYSKSLGFPLMRSASDSLRQEQMLSFSDKPEAQDFSKYVCLDNKNSLSPFLHQFPPQYRSYSGGGYGCGGMMMSMQGKGPFTLTQWAELEQQALIYKYITANVPVPSSLLISIQKSFFPYGSLPPSSFGWGTFHLGFAGGNMDPEPGRCRRTDGKKWRCSRDAVPDQKYCERHINRGRHRSRKLVEVQSNQTAAASKAVTAQQQSVAAGGINRNRSLTTAAQYINPSNNSRVRSQVYPSTVNLQPKESPKQRNNNSSFEFGHISSDSLVNPHNHSSWPEELKSDWTQLSMSIPVASSSSSSPSSTGEDKATLSPLRLSQESEQETTLKKSTVVQGSISAIRQLTFRGRLTEGSVYTLSGFDVTRSNPKFRLTDGPVSICFNDGTAFEKLATTVRIIPTEHFRFRPYEQLIELANTGKQLPDVMGELRAIRSTITDHIPGAQRVMLTLRLESDVNVCVSLFDSLALAFHSKLDLYGREPRIVLVTGINPKNLYLNGTSATRVYFDSETVVGKDELPDVGTEQSGSSSKVVHAQKIELLTVAELTQFVISGDPQIIEFLCTAKVTEIQQSEGWCYIGCAVCSKKLIREESSFTCAPCNVTNAVAKLRYRVVLSVSDNTGSAAFVGFDTEVAKLTNVLASEAAQIVGIGINAQVDTDLPQALAGIVGNTYTFQLRLTDFNFTANHQTFTISRIFPARELAPLPTFEEGVDVHEPAVPQTVAPVSDPINEITINVADQATTSEGSLAVRREAAEGKTDLEESAPKKARVE</sequence>
<dbReference type="InterPro" id="IPR014978">
    <property type="entry name" value="Gln-Leu-Gln_QLQ"/>
</dbReference>
<protein>
    <submittedName>
        <fullName evidence="13">(rape) hypothetical protein</fullName>
    </submittedName>
</protein>
<keyword evidence="7" id="KW-0238">DNA-binding</keyword>
<feature type="region of interest" description="Disordered" evidence="10">
    <location>
        <begin position="1"/>
        <end position="44"/>
    </location>
</feature>
<dbReference type="PANTHER" id="PTHR31602:SF42">
    <property type="entry name" value="GROWTH-REGULATING FACTOR 2"/>
    <property type="match status" value="1"/>
</dbReference>
<evidence type="ECO:0000256" key="4">
    <source>
        <dbReference type="ARBA" id="ARBA00022723"/>
    </source>
</evidence>
<keyword evidence="5" id="KW-0863">Zinc-finger</keyword>
<evidence type="ECO:0000256" key="1">
    <source>
        <dbReference type="ARBA" id="ARBA00004123"/>
    </source>
</evidence>
<dbReference type="SUPFAM" id="SSF50249">
    <property type="entry name" value="Nucleic acid-binding proteins"/>
    <property type="match status" value="1"/>
</dbReference>
<dbReference type="GO" id="GO:0099402">
    <property type="term" value="P:plant organ development"/>
    <property type="evidence" value="ECO:0007669"/>
    <property type="project" value="UniProtKB-ARBA"/>
</dbReference>
<reference evidence="13" key="1">
    <citation type="submission" date="2021-01" db="EMBL/GenBank/DDBJ databases">
        <authorList>
            <consortium name="Genoscope - CEA"/>
            <person name="William W."/>
        </authorList>
    </citation>
    <scope>NUCLEOTIDE SEQUENCE</scope>
</reference>
<comment type="similarity">
    <text evidence="2">Belongs to the replication factor A protein 1 family.</text>
</comment>
<feature type="domain" description="WRC" evidence="12">
    <location>
        <begin position="195"/>
        <end position="239"/>
    </location>
</feature>